<dbReference type="EMBL" id="VZDO01000018">
    <property type="protein sequence ID" value="KAB0677183.1"/>
    <property type="molecule type" value="Genomic_DNA"/>
</dbReference>
<dbReference type="InterPro" id="IPR029044">
    <property type="entry name" value="Nucleotide-diphossugar_trans"/>
</dbReference>
<proteinExistence type="predicted"/>
<reference evidence="5 6" key="1">
    <citation type="submission" date="2019-09" db="EMBL/GenBank/DDBJ databases">
        <title>YIM 132180 draft genome.</title>
        <authorList>
            <person name="Zhang K."/>
        </authorList>
    </citation>
    <scope>NUCLEOTIDE SEQUENCE [LARGE SCALE GENOMIC DNA]</scope>
    <source>
        <strain evidence="5 6">YIM 132180</strain>
    </source>
</reference>
<dbReference type="InterPro" id="IPR025877">
    <property type="entry name" value="MobA-like_NTP_Trfase"/>
</dbReference>
<keyword evidence="2 5" id="KW-0548">Nucleotidyltransferase</keyword>
<dbReference type="PANTHER" id="PTHR43584">
    <property type="entry name" value="NUCLEOTIDYL TRANSFERASE"/>
    <property type="match status" value="1"/>
</dbReference>
<dbReference type="Proteomes" id="UP000432089">
    <property type="component" value="Unassembled WGS sequence"/>
</dbReference>
<organism evidence="5 6">
    <name type="scientific">Plantimonas leprariae</name>
    <dbReference type="NCBI Taxonomy" id="2615207"/>
    <lineage>
        <taxon>Bacteria</taxon>
        <taxon>Pseudomonadati</taxon>
        <taxon>Pseudomonadota</taxon>
        <taxon>Alphaproteobacteria</taxon>
        <taxon>Hyphomicrobiales</taxon>
        <taxon>Aurantimonadaceae</taxon>
        <taxon>Plantimonas</taxon>
    </lineage>
</organism>
<evidence type="ECO:0000256" key="3">
    <source>
        <dbReference type="ARBA" id="ARBA00022842"/>
    </source>
</evidence>
<evidence type="ECO:0000256" key="2">
    <source>
        <dbReference type="ARBA" id="ARBA00022695"/>
    </source>
</evidence>
<keyword evidence="3" id="KW-0460">Magnesium</keyword>
<evidence type="ECO:0000313" key="5">
    <source>
        <dbReference type="EMBL" id="KAB0677183.1"/>
    </source>
</evidence>
<name>A0A7V7PLK0_9HYPH</name>
<sequence length="248" mass="26793">MKTIILSAGRGSRLQGLVADRPKCLVEINGRTVLEWQVAALDAAGVSEIVVVTGYGAEKVEAAVAAMPARAGMRLVHNPFFALADNLASCWIARSQMVGDFSILNGDTIVEPEIARRVLGGEPAAPIAVTIDRKPSYDPDDMKVSLDGDRLLAVGKTLEPEVVNGESIGFHRFTTEGGRAFVQTIEAVMKAETGLKSWYLSAIDRIAREEGIVGTRSIEGLEWGELDFPEDLVRNRAVTAGWIERGLF</sequence>
<dbReference type="PANTHER" id="PTHR43584:SF8">
    <property type="entry name" value="N-ACETYLMURAMATE ALPHA-1-PHOSPHATE URIDYLYLTRANSFERASE"/>
    <property type="match status" value="1"/>
</dbReference>
<dbReference type="Pfam" id="PF12804">
    <property type="entry name" value="NTP_transf_3"/>
    <property type="match status" value="1"/>
</dbReference>
<gene>
    <name evidence="5" type="ORF">F6X38_18845</name>
</gene>
<dbReference type="InterPro" id="IPR050065">
    <property type="entry name" value="GlmU-like"/>
</dbReference>
<dbReference type="Gene3D" id="3.90.550.10">
    <property type="entry name" value="Spore Coat Polysaccharide Biosynthesis Protein SpsA, Chain A"/>
    <property type="match status" value="1"/>
</dbReference>
<feature type="domain" description="MobA-like NTP transferase" evidence="4">
    <location>
        <begin position="4"/>
        <end position="129"/>
    </location>
</feature>
<accession>A0A7V7PLK0</accession>
<dbReference type="GO" id="GO:0016779">
    <property type="term" value="F:nucleotidyltransferase activity"/>
    <property type="evidence" value="ECO:0007669"/>
    <property type="project" value="UniProtKB-KW"/>
</dbReference>
<dbReference type="RefSeq" id="WP_150972415.1">
    <property type="nucleotide sequence ID" value="NZ_VZDO01000018.1"/>
</dbReference>
<evidence type="ECO:0000256" key="1">
    <source>
        <dbReference type="ARBA" id="ARBA00022679"/>
    </source>
</evidence>
<keyword evidence="6" id="KW-1185">Reference proteome</keyword>
<comment type="caution">
    <text evidence="5">The sequence shown here is derived from an EMBL/GenBank/DDBJ whole genome shotgun (WGS) entry which is preliminary data.</text>
</comment>
<protein>
    <submittedName>
        <fullName evidence="5">Phosphocholine cytidylyltransferase family protein</fullName>
    </submittedName>
</protein>
<dbReference type="CDD" id="cd02523">
    <property type="entry name" value="PC_cytidylyltransferase"/>
    <property type="match status" value="1"/>
</dbReference>
<keyword evidence="1 5" id="KW-0808">Transferase</keyword>
<evidence type="ECO:0000259" key="4">
    <source>
        <dbReference type="Pfam" id="PF12804"/>
    </source>
</evidence>
<dbReference type="SUPFAM" id="SSF53448">
    <property type="entry name" value="Nucleotide-diphospho-sugar transferases"/>
    <property type="match status" value="1"/>
</dbReference>
<dbReference type="AlphaFoldDB" id="A0A7V7PLK0"/>
<evidence type="ECO:0000313" key="6">
    <source>
        <dbReference type="Proteomes" id="UP000432089"/>
    </source>
</evidence>